<evidence type="ECO:0000313" key="3">
    <source>
        <dbReference type="Proteomes" id="UP001152795"/>
    </source>
</evidence>
<dbReference type="PANTHER" id="PTHR33395:SF22">
    <property type="entry name" value="REVERSE TRANSCRIPTASE DOMAIN-CONTAINING PROTEIN"/>
    <property type="match status" value="1"/>
</dbReference>
<dbReference type="InterPro" id="IPR005135">
    <property type="entry name" value="Endo/exonuclease/phosphatase"/>
</dbReference>
<name>A0A7D9M9Z8_PARCT</name>
<reference evidence="2" key="1">
    <citation type="submission" date="2020-04" db="EMBL/GenBank/DDBJ databases">
        <authorList>
            <person name="Alioto T."/>
            <person name="Alioto T."/>
            <person name="Gomez Garrido J."/>
        </authorList>
    </citation>
    <scope>NUCLEOTIDE SEQUENCE</scope>
    <source>
        <strain evidence="2">A484AB</strain>
    </source>
</reference>
<dbReference type="InterPro" id="IPR036691">
    <property type="entry name" value="Endo/exonu/phosph_ase_sf"/>
</dbReference>
<dbReference type="PANTHER" id="PTHR33395">
    <property type="entry name" value="TRANSCRIPTASE, PUTATIVE-RELATED-RELATED"/>
    <property type="match status" value="1"/>
</dbReference>
<evidence type="ECO:0000313" key="2">
    <source>
        <dbReference type="EMBL" id="CAB4045042.1"/>
    </source>
</evidence>
<organism evidence="2 3">
    <name type="scientific">Paramuricea clavata</name>
    <name type="common">Red gorgonian</name>
    <name type="synonym">Violescent sea-whip</name>
    <dbReference type="NCBI Taxonomy" id="317549"/>
    <lineage>
        <taxon>Eukaryota</taxon>
        <taxon>Metazoa</taxon>
        <taxon>Cnidaria</taxon>
        <taxon>Anthozoa</taxon>
        <taxon>Octocorallia</taxon>
        <taxon>Malacalcyonacea</taxon>
        <taxon>Plexauridae</taxon>
        <taxon>Paramuricea</taxon>
    </lineage>
</organism>
<dbReference type="Pfam" id="PF03372">
    <property type="entry name" value="Exo_endo_phos"/>
    <property type="match status" value="1"/>
</dbReference>
<feature type="domain" description="Endonuclease/exonuclease/phosphatase" evidence="1">
    <location>
        <begin position="89"/>
        <end position="295"/>
    </location>
</feature>
<dbReference type="EMBL" id="CACRXK020037424">
    <property type="protein sequence ID" value="CAB4045042.1"/>
    <property type="molecule type" value="Genomic_DNA"/>
</dbReference>
<dbReference type="Gene3D" id="3.60.10.10">
    <property type="entry name" value="Endonuclease/exonuclease/phosphatase"/>
    <property type="match status" value="1"/>
</dbReference>
<dbReference type="GO" id="GO:0031012">
    <property type="term" value="C:extracellular matrix"/>
    <property type="evidence" value="ECO:0007669"/>
    <property type="project" value="TreeGrafter"/>
</dbReference>
<keyword evidence="3" id="KW-1185">Reference proteome</keyword>
<dbReference type="Proteomes" id="UP001152795">
    <property type="component" value="Unassembled WGS sequence"/>
</dbReference>
<feature type="non-terminal residue" evidence="2">
    <location>
        <position position="477"/>
    </location>
</feature>
<sequence>MRGRRCAFPLSTFPLSSSFDVEKHIPVRITTRTLNLKSVYSTGMFCNKQHNAENCIVIKNYKKTIDCPSLTKNANNHNHSNSKLKLAHLNVRSLKNRDNLIQLRELNGEHQYDILTISESWLNSTVKKSEVEIEGYRLLRLDRLGKRGGGVCVFTRNSLKTKIIKDISVISSMGFHQLWILIQHKKMKSIVLCVAYRPPDCPVSCFVDDFMDNYSYALILKKDIFVVGDLNCNLLKSGPESDALNELCSGLNLFQLIKEPTKVTLQSSSLIDVILTSNTSLVVESGVEETHISDHFLVYSILNLKLPKKLPDYMVIRSFKNYSSEAFKNDLEQLIWQENPIDQGVNQRLDNFNQKFLSVLDIHATIKTVKIKRRLCPFVDQEIVQLMKKRNALHKLARQTLQALDWDRYRSCRNQIKRKLRESERKFVYKRINDKNSNNNSLWKTVRECIPRNEKTRLTYSGNVVEVANKFNEYFSS</sequence>
<dbReference type="SUPFAM" id="SSF56219">
    <property type="entry name" value="DNase I-like"/>
    <property type="match status" value="1"/>
</dbReference>
<dbReference type="GO" id="GO:0003824">
    <property type="term" value="F:catalytic activity"/>
    <property type="evidence" value="ECO:0007669"/>
    <property type="project" value="InterPro"/>
</dbReference>
<gene>
    <name evidence="2" type="ORF">PACLA_8A038919</name>
</gene>
<dbReference type="AlphaFoldDB" id="A0A7D9M9Z8"/>
<accession>A0A7D9M9Z8</accession>
<protein>
    <recommendedName>
        <fullName evidence="1">Endonuclease/exonuclease/phosphatase domain-containing protein</fullName>
    </recommendedName>
</protein>
<evidence type="ECO:0000259" key="1">
    <source>
        <dbReference type="Pfam" id="PF03372"/>
    </source>
</evidence>
<proteinExistence type="predicted"/>
<comment type="caution">
    <text evidence="2">The sequence shown here is derived from an EMBL/GenBank/DDBJ whole genome shotgun (WGS) entry which is preliminary data.</text>
</comment>
<dbReference type="OrthoDB" id="416454at2759"/>